<reference evidence="1 2" key="1">
    <citation type="submission" date="2017-07" db="EMBL/GenBank/DDBJ databases">
        <title>Genome sequencing and assembly of Paenibacillus rigui.</title>
        <authorList>
            <person name="Mayilraj S."/>
        </authorList>
    </citation>
    <scope>NUCLEOTIDE SEQUENCE [LARGE SCALE GENOMIC DNA]</scope>
    <source>
        <strain evidence="1 2">JCM 16352</strain>
    </source>
</reference>
<sequence>MSQRQVRYLPAQVVKASAAPLPEGKSIARGWSAVPLGEDRDEMALAWQLDAAAFQLAAGQNSRLRLTVALDYRDAQLVEVFTRHSNEPIGTIDIRYAYVFQPFELLLSSEQTAAALEQGIRLVRKGGIQPLWVFDALDGTEERVMFAPHLMIGEPDCRIEEALHTMLSLSSLQPFGWMEGCREES</sequence>
<evidence type="ECO:0000313" key="2">
    <source>
        <dbReference type="Proteomes" id="UP000215509"/>
    </source>
</evidence>
<organism evidence="1 2">
    <name type="scientific">Paenibacillus rigui</name>
    <dbReference type="NCBI Taxonomy" id="554312"/>
    <lineage>
        <taxon>Bacteria</taxon>
        <taxon>Bacillati</taxon>
        <taxon>Bacillota</taxon>
        <taxon>Bacilli</taxon>
        <taxon>Bacillales</taxon>
        <taxon>Paenibacillaceae</taxon>
        <taxon>Paenibacillus</taxon>
    </lineage>
</organism>
<comment type="caution">
    <text evidence="1">The sequence shown here is derived from an EMBL/GenBank/DDBJ whole genome shotgun (WGS) entry which is preliminary data.</text>
</comment>
<keyword evidence="2" id="KW-1185">Reference proteome</keyword>
<dbReference type="EMBL" id="NMQW01000032">
    <property type="protein sequence ID" value="OXM84430.1"/>
    <property type="molecule type" value="Genomic_DNA"/>
</dbReference>
<dbReference type="Proteomes" id="UP000215509">
    <property type="component" value="Unassembled WGS sequence"/>
</dbReference>
<accession>A0A229ULZ3</accession>
<evidence type="ECO:0000313" key="1">
    <source>
        <dbReference type="EMBL" id="OXM84430.1"/>
    </source>
</evidence>
<name>A0A229ULZ3_9BACL</name>
<feature type="non-terminal residue" evidence="1">
    <location>
        <position position="185"/>
    </location>
</feature>
<protein>
    <submittedName>
        <fullName evidence="1">Uncharacterized protein</fullName>
    </submittedName>
</protein>
<dbReference type="AlphaFoldDB" id="A0A229ULZ3"/>
<gene>
    <name evidence="1" type="ORF">CF651_20660</name>
</gene>
<proteinExistence type="predicted"/>